<accession>A0AAW0UYF5</accession>
<dbReference type="AlphaFoldDB" id="A0AAW0UYF5"/>
<evidence type="ECO:0000313" key="2">
    <source>
        <dbReference type="EMBL" id="KAK8404724.1"/>
    </source>
</evidence>
<proteinExistence type="predicted"/>
<name>A0AAW0UYF5_SCYPA</name>
<reference evidence="2 3" key="1">
    <citation type="submission" date="2023-03" db="EMBL/GenBank/DDBJ databases">
        <title>High-quality genome of Scylla paramamosain provides insights in environmental adaptation.</title>
        <authorList>
            <person name="Zhang L."/>
        </authorList>
    </citation>
    <scope>NUCLEOTIDE SEQUENCE [LARGE SCALE GENOMIC DNA]</scope>
    <source>
        <strain evidence="2">LZ_2023a</strain>
        <tissue evidence="2">Muscle</tissue>
    </source>
</reference>
<gene>
    <name evidence="2" type="ORF">O3P69_007760</name>
</gene>
<organism evidence="2 3">
    <name type="scientific">Scylla paramamosain</name>
    <name type="common">Mud crab</name>
    <dbReference type="NCBI Taxonomy" id="85552"/>
    <lineage>
        <taxon>Eukaryota</taxon>
        <taxon>Metazoa</taxon>
        <taxon>Ecdysozoa</taxon>
        <taxon>Arthropoda</taxon>
        <taxon>Crustacea</taxon>
        <taxon>Multicrustacea</taxon>
        <taxon>Malacostraca</taxon>
        <taxon>Eumalacostraca</taxon>
        <taxon>Eucarida</taxon>
        <taxon>Decapoda</taxon>
        <taxon>Pleocyemata</taxon>
        <taxon>Brachyura</taxon>
        <taxon>Eubrachyura</taxon>
        <taxon>Portunoidea</taxon>
        <taxon>Portunidae</taxon>
        <taxon>Portuninae</taxon>
        <taxon>Scylla</taxon>
    </lineage>
</organism>
<evidence type="ECO:0000256" key="1">
    <source>
        <dbReference type="SAM" id="SignalP"/>
    </source>
</evidence>
<protein>
    <submittedName>
        <fullName evidence="2">Uncharacterized protein</fullName>
    </submittedName>
</protein>
<keyword evidence="1" id="KW-0732">Signal</keyword>
<keyword evidence="3" id="KW-1185">Reference proteome</keyword>
<dbReference type="Proteomes" id="UP001487740">
    <property type="component" value="Unassembled WGS sequence"/>
</dbReference>
<feature type="chain" id="PRO_5044717185" evidence="1">
    <location>
        <begin position="32"/>
        <end position="474"/>
    </location>
</feature>
<dbReference type="EMBL" id="JARAKH010000004">
    <property type="protein sequence ID" value="KAK8404723.1"/>
    <property type="molecule type" value="Genomic_DNA"/>
</dbReference>
<comment type="caution">
    <text evidence="2">The sequence shown here is derived from an EMBL/GenBank/DDBJ whole genome shotgun (WGS) entry which is preliminary data.</text>
</comment>
<evidence type="ECO:0000313" key="3">
    <source>
        <dbReference type="Proteomes" id="UP001487740"/>
    </source>
</evidence>
<feature type="signal peptide" evidence="1">
    <location>
        <begin position="1"/>
        <end position="31"/>
    </location>
</feature>
<sequence>MMATRKRNGINRMVMAVVMMAVAMVVVVVEAEDEDYKCSVMREECRLEKIEKGGMVTRNISCYCEHGEDVSKPLDELSNSMCLQVHGKRVITSILHINGCRISSQVFPVSMLATCRASTHLVIYVKDSPYFSLSSPLYLASHPVPALRTITATFIQSNVSGMPEQVVGGAVERAEVRVEGGQMNVLESRSFSGYPRDAQVYVSFKDTQILTVKQGAFDLPPTARLEVQGGQMLKLETHSYSGGAQLSLSGVKVANLFSSALNIFGLMKLSVVNCTVAALYESAFTHRPPTYFRNITRGLEVLEGSEATFSGNRLIKGNGHAFVHLCTVDKLSWQNNDVLNFSDMPLRFQDAKCMTQRHWAQVFSQNGLSCLRCSDFVNPDKQSCGLYESAHCNSCEKEMDGCNRPLLPYLIDKCRASHPDIARDLKNTCDVTSARTPKALGVQDKEKGTGASASFAPLSSVVTLAVAMLLVAPE</sequence>
<dbReference type="EMBL" id="JARAKH010000004">
    <property type="protein sequence ID" value="KAK8404724.1"/>
    <property type="molecule type" value="Genomic_DNA"/>
</dbReference>